<dbReference type="SUPFAM" id="SSF51120">
    <property type="entry name" value="beta-Roll"/>
    <property type="match status" value="1"/>
</dbReference>
<protein>
    <recommendedName>
        <fullName evidence="2">NACHT domain-containing protein</fullName>
    </recommendedName>
</protein>
<dbReference type="PANTHER" id="PTHR10039">
    <property type="entry name" value="AMELOGENIN"/>
    <property type="match status" value="1"/>
</dbReference>
<dbReference type="STRING" id="1314800.A0A1B7MXD7"/>
<dbReference type="InterPro" id="IPR027417">
    <property type="entry name" value="P-loop_NTPase"/>
</dbReference>
<gene>
    <name evidence="3" type="ORF">K503DRAFT_245591</name>
</gene>
<dbReference type="EMBL" id="KV448363">
    <property type="protein sequence ID" value="OAX37252.1"/>
    <property type="molecule type" value="Genomic_DNA"/>
</dbReference>
<organism evidence="3 4">
    <name type="scientific">Rhizopogon vinicolor AM-OR11-026</name>
    <dbReference type="NCBI Taxonomy" id="1314800"/>
    <lineage>
        <taxon>Eukaryota</taxon>
        <taxon>Fungi</taxon>
        <taxon>Dikarya</taxon>
        <taxon>Basidiomycota</taxon>
        <taxon>Agaricomycotina</taxon>
        <taxon>Agaricomycetes</taxon>
        <taxon>Agaricomycetidae</taxon>
        <taxon>Boletales</taxon>
        <taxon>Suillineae</taxon>
        <taxon>Rhizopogonaceae</taxon>
        <taxon>Rhizopogon</taxon>
    </lineage>
</organism>
<dbReference type="OrthoDB" id="4760524at2759"/>
<evidence type="ECO:0000259" key="2">
    <source>
        <dbReference type="PROSITE" id="PS50837"/>
    </source>
</evidence>
<dbReference type="InterPro" id="IPR056884">
    <property type="entry name" value="NPHP3-like_N"/>
</dbReference>
<dbReference type="Pfam" id="PF00353">
    <property type="entry name" value="HemolysinCabind"/>
    <property type="match status" value="1"/>
</dbReference>
<dbReference type="PROSITE" id="PS50837">
    <property type="entry name" value="NACHT"/>
    <property type="match status" value="1"/>
</dbReference>
<dbReference type="SUPFAM" id="SSF52540">
    <property type="entry name" value="P-loop containing nucleoside triphosphate hydrolases"/>
    <property type="match status" value="1"/>
</dbReference>
<dbReference type="AlphaFoldDB" id="A0A1B7MXD7"/>
<evidence type="ECO:0000313" key="3">
    <source>
        <dbReference type="EMBL" id="OAX37252.1"/>
    </source>
</evidence>
<sequence length="767" mass="87726">MSYSDQYPGDARSSEGAWEKLSRVAVNGAEYNSRERQPHPKCLKETRVDLLSHIYGLLDNPKKSQLIWLHGTAGVGKSAVAFTVAERMRSLKVSEHATSKRLAGTFFFSRKHTKRRTTGYFFATLVYQLASNFPSIRDDINRTIRENPALLDPDKSLEDQTEALFLQPLRSLQLRLRGSPPLVFAIDALDECTSVAETTDLISLLGQALLEPGLPVTHILLTSRTEAQIRNAFHKEEMRSLVCEIPVKISGEGVATIISLDGADVDNDICIFLEHSFKELRSRYPNFPQPKEGELVRLASRAGRRFIVASTMMKFIDDGYNDPRDRLQLMLELTSKLLPGTEMYKLYDRIISTCTDPKRAYLHLSVVAALADPLPISQISELLGPGEGRDLETVLVQLRSVMDIPTDSSLPVNIYHSSVRDYVSSLSNSSLPEVQYITPPHSLLAHSSFRLMIRHLPESTALLDVLSELKRQSHAMQSHDPQNLKHSLAFIIQRPEPLQVLIGLLWLRGDRSLKFHPWLKTLDGCAWLQTQGGRDWLQTKGGRDWLQTRGQHWLQSCGGHDWLQTQGGRDWLQTRGRRQAWSQISGGRDWLQIQGGRDWLQTQGGQNWLQILGGRDWLRTQDGRDWLQAQDGQDWLLTQGGQDWLQVRHGQDWLQTQYGRQWLQTQGEQNHRIQIQREWGSDQLLSQAMNDQHLTDEPEGEQQLPSLILHPRTLYPRLWLWIQQHPDWLETLRGQDWLKTLAGQYWLKSHGGQDWLQIQGGQDWLQI</sequence>
<feature type="domain" description="NACHT" evidence="2">
    <location>
        <begin position="65"/>
        <end position="227"/>
    </location>
</feature>
<dbReference type="Pfam" id="PF24883">
    <property type="entry name" value="NPHP3_N"/>
    <property type="match status" value="1"/>
</dbReference>
<accession>A0A1B7MXD7</accession>
<keyword evidence="4" id="KW-1185">Reference proteome</keyword>
<reference evidence="3 4" key="1">
    <citation type="submission" date="2016-06" db="EMBL/GenBank/DDBJ databases">
        <title>Comparative genomics of the ectomycorrhizal sister species Rhizopogon vinicolor and Rhizopogon vesiculosus (Basidiomycota: Boletales) reveals a divergence of the mating type B locus.</title>
        <authorList>
            <consortium name="DOE Joint Genome Institute"/>
            <person name="Mujic A.B."/>
            <person name="Kuo A."/>
            <person name="Tritt A."/>
            <person name="Lipzen A."/>
            <person name="Chen C."/>
            <person name="Johnson J."/>
            <person name="Sharma A."/>
            <person name="Barry K."/>
            <person name="Grigoriev I.V."/>
            <person name="Spatafora J.W."/>
        </authorList>
    </citation>
    <scope>NUCLEOTIDE SEQUENCE [LARGE SCALE GENOMIC DNA]</scope>
    <source>
        <strain evidence="3 4">AM-OR11-026</strain>
    </source>
</reference>
<dbReference type="InterPro" id="IPR007111">
    <property type="entry name" value="NACHT_NTPase"/>
</dbReference>
<dbReference type="PANTHER" id="PTHR10039:SF14">
    <property type="entry name" value="NACHT DOMAIN-CONTAINING PROTEIN"/>
    <property type="match status" value="1"/>
</dbReference>
<dbReference type="Gene3D" id="3.40.50.300">
    <property type="entry name" value="P-loop containing nucleotide triphosphate hydrolases"/>
    <property type="match status" value="1"/>
</dbReference>
<name>A0A1B7MXD7_9AGAM</name>
<dbReference type="InterPro" id="IPR011049">
    <property type="entry name" value="Serralysin-like_metalloprot_C"/>
</dbReference>
<evidence type="ECO:0000313" key="4">
    <source>
        <dbReference type="Proteomes" id="UP000092154"/>
    </source>
</evidence>
<evidence type="ECO:0000256" key="1">
    <source>
        <dbReference type="ARBA" id="ARBA00022737"/>
    </source>
</evidence>
<keyword evidence="1" id="KW-0677">Repeat</keyword>
<dbReference type="InterPro" id="IPR001343">
    <property type="entry name" value="Hemolysn_Ca-bd"/>
</dbReference>
<dbReference type="GO" id="GO:0005509">
    <property type="term" value="F:calcium ion binding"/>
    <property type="evidence" value="ECO:0007669"/>
    <property type="project" value="InterPro"/>
</dbReference>
<dbReference type="Gene3D" id="2.150.10.10">
    <property type="entry name" value="Serralysin-like metalloprotease, C-terminal"/>
    <property type="match status" value="1"/>
</dbReference>
<proteinExistence type="predicted"/>
<dbReference type="InParanoid" id="A0A1B7MXD7"/>
<dbReference type="Proteomes" id="UP000092154">
    <property type="component" value="Unassembled WGS sequence"/>
</dbReference>